<dbReference type="AlphaFoldDB" id="A0A557PGZ5"/>
<comment type="caution">
    <text evidence="1">The sequence shown here is derived from an EMBL/GenBank/DDBJ whole genome shotgun (WGS) entry which is preliminary data.</text>
</comment>
<evidence type="ECO:0000313" key="1">
    <source>
        <dbReference type="EMBL" id="TVO39921.1"/>
    </source>
</evidence>
<gene>
    <name evidence="1" type="ORF">FOF44_00180</name>
</gene>
<dbReference type="OrthoDB" id="5891861at2"/>
<reference evidence="1 2" key="1">
    <citation type="submission" date="2019-07" db="EMBL/GenBank/DDBJ databases">
        <title>The draft genome sequence of Vibrio algivorus M1486.</title>
        <authorList>
            <person name="Meng X."/>
        </authorList>
    </citation>
    <scope>NUCLEOTIDE SEQUENCE [LARGE SCALE GENOMIC DNA]</scope>
    <source>
        <strain evidence="1 2">M1486</strain>
    </source>
</reference>
<sequence>MIVIQFELHYNALKKANELAAPGKKIEIGFKARRLRRDGKIENLPHEYGFILKACEEFIDNPKRFPSLYAWGGEAIRNILCRTLIAKVLATLLPNCDLFGGRIGEPTEAGIKTISYDQLQEDYALRFGEYISPKSFAKAIRYLKRAGFLSSERINVNVDLVEGQIRSAPAYKMLTERFFNELKVVRYPKIVDLIMATRKRQQAKGLNFSWLSFREIASRVQQIYNATSLNTISDHMATLFTAHQSKPNLSPH</sequence>
<proteinExistence type="predicted"/>
<accession>A0A557PGZ5</accession>
<evidence type="ECO:0000313" key="2">
    <source>
        <dbReference type="Proteomes" id="UP000319828"/>
    </source>
</evidence>
<dbReference type="Proteomes" id="UP000319828">
    <property type="component" value="Unassembled WGS sequence"/>
</dbReference>
<protein>
    <submittedName>
        <fullName evidence="1">Uncharacterized protein</fullName>
    </submittedName>
</protein>
<organism evidence="1 2">
    <name type="scientific">Vibrio algivorus</name>
    <dbReference type="NCBI Taxonomy" id="1667024"/>
    <lineage>
        <taxon>Bacteria</taxon>
        <taxon>Pseudomonadati</taxon>
        <taxon>Pseudomonadota</taxon>
        <taxon>Gammaproteobacteria</taxon>
        <taxon>Vibrionales</taxon>
        <taxon>Vibrionaceae</taxon>
        <taxon>Vibrio</taxon>
    </lineage>
</organism>
<name>A0A557PGZ5_9VIBR</name>
<dbReference type="EMBL" id="VMKJ01000001">
    <property type="protein sequence ID" value="TVO39921.1"/>
    <property type="molecule type" value="Genomic_DNA"/>
</dbReference>